<feature type="transmembrane region" description="Helical" evidence="7">
    <location>
        <begin position="144"/>
        <end position="163"/>
    </location>
</feature>
<protein>
    <recommendedName>
        <fullName evidence="9">Auxin efflux carrier family protein</fullName>
    </recommendedName>
</protein>
<evidence type="ECO:0008006" key="9">
    <source>
        <dbReference type="Google" id="ProtNLM"/>
    </source>
</evidence>
<feature type="transmembrane region" description="Helical" evidence="7">
    <location>
        <begin position="184"/>
        <end position="203"/>
    </location>
</feature>
<keyword evidence="6 7" id="KW-0472">Membrane</keyword>
<dbReference type="GO" id="GO:0016020">
    <property type="term" value="C:membrane"/>
    <property type="evidence" value="ECO:0007669"/>
    <property type="project" value="UniProtKB-SubCell"/>
</dbReference>
<organism evidence="8">
    <name type="scientific">uncultured Solirubrobacteraceae bacterium</name>
    <dbReference type="NCBI Taxonomy" id="1162706"/>
    <lineage>
        <taxon>Bacteria</taxon>
        <taxon>Bacillati</taxon>
        <taxon>Actinomycetota</taxon>
        <taxon>Thermoleophilia</taxon>
        <taxon>Solirubrobacterales</taxon>
        <taxon>Solirubrobacteraceae</taxon>
        <taxon>environmental samples</taxon>
    </lineage>
</organism>
<name>A0A6J4T1R2_9ACTN</name>
<dbReference type="InterPro" id="IPR004776">
    <property type="entry name" value="Mem_transp_PIN-like"/>
</dbReference>
<dbReference type="AlphaFoldDB" id="A0A6J4T1R2"/>
<comment type="subcellular location">
    <subcellularLocation>
        <location evidence="1">Membrane</location>
        <topology evidence="1">Multi-pass membrane protein</topology>
    </subcellularLocation>
</comment>
<feature type="transmembrane region" description="Helical" evidence="7">
    <location>
        <begin position="80"/>
        <end position="99"/>
    </location>
</feature>
<dbReference type="Pfam" id="PF03547">
    <property type="entry name" value="Mem_trans"/>
    <property type="match status" value="1"/>
</dbReference>
<keyword evidence="3" id="KW-1003">Cell membrane</keyword>
<feature type="transmembrane region" description="Helical" evidence="7">
    <location>
        <begin position="120"/>
        <end position="138"/>
    </location>
</feature>
<dbReference type="EMBL" id="CADCVP010000268">
    <property type="protein sequence ID" value="CAA9511007.1"/>
    <property type="molecule type" value="Genomic_DNA"/>
</dbReference>
<evidence type="ECO:0000256" key="1">
    <source>
        <dbReference type="ARBA" id="ARBA00004141"/>
    </source>
</evidence>
<keyword evidence="2" id="KW-0813">Transport</keyword>
<gene>
    <name evidence="8" type="ORF">AVDCRST_MAG69-2486</name>
</gene>
<keyword evidence="5 7" id="KW-1133">Transmembrane helix</keyword>
<feature type="transmembrane region" description="Helical" evidence="7">
    <location>
        <begin position="209"/>
        <end position="228"/>
    </location>
</feature>
<proteinExistence type="predicted"/>
<sequence>MARLEITVDVGGGLALGWLALGGAALVGHVLATRVLDLSRPATGVLVNTAMHGNTAYLGLPLCVALLGTEHLSEAVAYDVLVQLPIFLIGVAGVGATFGTAGGGGWEERLRAFLLRNPPLWGTVAGLLAPAALAPDLLVDATRFLVLAMLPVGFFAVGVTMGAESEQGAIPLVPRFGAPEAAAVGLRLVVAPLLLLALATPLIDLPPAYLLQAATPVGISGLVVAHVYGLDMGFAAAAIAWTTAVVLVAALAAGILL</sequence>
<keyword evidence="4 7" id="KW-0812">Transmembrane</keyword>
<dbReference type="PANTHER" id="PTHR36838:SF1">
    <property type="entry name" value="SLR1864 PROTEIN"/>
    <property type="match status" value="1"/>
</dbReference>
<evidence type="ECO:0000313" key="8">
    <source>
        <dbReference type="EMBL" id="CAA9511007.1"/>
    </source>
</evidence>
<dbReference type="PANTHER" id="PTHR36838">
    <property type="entry name" value="AUXIN EFFLUX CARRIER FAMILY PROTEIN"/>
    <property type="match status" value="1"/>
</dbReference>
<accession>A0A6J4T1R2</accession>
<evidence type="ECO:0000256" key="2">
    <source>
        <dbReference type="ARBA" id="ARBA00022448"/>
    </source>
</evidence>
<evidence type="ECO:0000256" key="5">
    <source>
        <dbReference type="ARBA" id="ARBA00022989"/>
    </source>
</evidence>
<feature type="transmembrane region" description="Helical" evidence="7">
    <location>
        <begin position="235"/>
        <end position="256"/>
    </location>
</feature>
<dbReference type="GO" id="GO:0055085">
    <property type="term" value="P:transmembrane transport"/>
    <property type="evidence" value="ECO:0007669"/>
    <property type="project" value="InterPro"/>
</dbReference>
<evidence type="ECO:0000256" key="7">
    <source>
        <dbReference type="SAM" id="Phobius"/>
    </source>
</evidence>
<evidence type="ECO:0000256" key="3">
    <source>
        <dbReference type="ARBA" id="ARBA00022475"/>
    </source>
</evidence>
<feature type="transmembrane region" description="Helical" evidence="7">
    <location>
        <begin position="12"/>
        <end position="33"/>
    </location>
</feature>
<evidence type="ECO:0000256" key="6">
    <source>
        <dbReference type="ARBA" id="ARBA00023136"/>
    </source>
</evidence>
<reference evidence="8" key="1">
    <citation type="submission" date="2020-02" db="EMBL/GenBank/DDBJ databases">
        <authorList>
            <person name="Meier V. D."/>
        </authorList>
    </citation>
    <scope>NUCLEOTIDE SEQUENCE</scope>
    <source>
        <strain evidence="8">AVDCRST_MAG69</strain>
    </source>
</reference>
<feature type="transmembrane region" description="Helical" evidence="7">
    <location>
        <begin position="45"/>
        <end position="68"/>
    </location>
</feature>
<evidence type="ECO:0000256" key="4">
    <source>
        <dbReference type="ARBA" id="ARBA00022692"/>
    </source>
</evidence>